<protein>
    <submittedName>
        <fullName evidence="1">Uncharacterized protein</fullName>
    </submittedName>
</protein>
<organism evidence="1">
    <name type="scientific">bioreactor metagenome</name>
    <dbReference type="NCBI Taxonomy" id="1076179"/>
    <lineage>
        <taxon>unclassified sequences</taxon>
        <taxon>metagenomes</taxon>
        <taxon>ecological metagenomes</taxon>
    </lineage>
</organism>
<evidence type="ECO:0000313" key="1">
    <source>
        <dbReference type="EMBL" id="MPN44211.1"/>
    </source>
</evidence>
<dbReference type="EMBL" id="VSSQ01103162">
    <property type="protein sequence ID" value="MPN44211.1"/>
    <property type="molecule type" value="Genomic_DNA"/>
</dbReference>
<dbReference type="AlphaFoldDB" id="A0A645HYT3"/>
<comment type="caution">
    <text evidence="1">The sequence shown here is derived from an EMBL/GenBank/DDBJ whole genome shotgun (WGS) entry which is preliminary data.</text>
</comment>
<sequence length="129" mass="15359">MHELDFGRMRRGSFPFDRAPVRHYFEIRNPQSLEPVRRIEIIPLGGRLVDRRQDVPVESSGRGIEHLKHPSDYFLRRRIFRVIDGLFQEFPRRFFNTGFNDELLEHRIGWSMAVDEAIAFFLSFPCVPQ</sequence>
<reference evidence="1" key="1">
    <citation type="submission" date="2019-08" db="EMBL/GenBank/DDBJ databases">
        <authorList>
            <person name="Kucharzyk K."/>
            <person name="Murdoch R.W."/>
            <person name="Higgins S."/>
            <person name="Loffler F."/>
        </authorList>
    </citation>
    <scope>NUCLEOTIDE SEQUENCE</scope>
</reference>
<gene>
    <name evidence="1" type="ORF">SDC9_191772</name>
</gene>
<name>A0A645HYT3_9ZZZZ</name>
<accession>A0A645HYT3</accession>
<proteinExistence type="predicted"/>